<evidence type="ECO:0000256" key="1">
    <source>
        <dbReference type="SAM" id="MobiDB-lite"/>
    </source>
</evidence>
<evidence type="ECO:0000313" key="3">
    <source>
        <dbReference type="Proteomes" id="UP000184267"/>
    </source>
</evidence>
<protein>
    <submittedName>
        <fullName evidence="2">Uncharacterized protein</fullName>
    </submittedName>
</protein>
<dbReference type="OrthoDB" id="2750952at2759"/>
<sequence>MLSPHINAPRKTGMPGPLTRNICDSENVPKILDGDKVIWGVSRLGTYDLVSKSLSWGGDPCVSSLNKLSTAQRWEFYRTYPQLFWVLFAPQVSLTMLPLGLLPEDARSAPPAAPPSSSIPPTRAADRSASESETPTRVGAGDPAESTRAEPKRPVYKALGTHKFPAELYQQAQQRVARTPPASAVPGLAAARRTEVDLSKTRAVQVVDTTGGKPVTGRDVAPAASNPTRLHETGTRHLLAEAVVVQGGALTRLLYRPVCMMAPNTVDPWRDLRVQMEWKAPGKKVVRRPDGTSISVPLAWAYATEQRLAGCIQERVVPATGTPAEYNTTWSINWDSPWYFGVGACTSPSLEFNFQTDEELEGTGTRAPLACMLWTFLDPRPCKVIMVFKKRQGSSTDKMLTSEEKQMLGIGMSSRKVKEHHASRGEGAA</sequence>
<proteinExistence type="predicted"/>
<evidence type="ECO:0000313" key="2">
    <source>
        <dbReference type="EMBL" id="OJT05590.1"/>
    </source>
</evidence>
<dbReference type="Proteomes" id="UP000184267">
    <property type="component" value="Unassembled WGS sequence"/>
</dbReference>
<keyword evidence="3" id="KW-1185">Reference proteome</keyword>
<gene>
    <name evidence="2" type="ORF">TRAPUB_3603</name>
</gene>
<accession>A0A1M2VD74</accession>
<dbReference type="AlphaFoldDB" id="A0A1M2VD74"/>
<reference evidence="2 3" key="1">
    <citation type="submission" date="2016-10" db="EMBL/GenBank/DDBJ databases">
        <title>Genome sequence of the basidiomycete white-rot fungus Trametes pubescens.</title>
        <authorList>
            <person name="Makela M.R."/>
            <person name="Granchi Z."/>
            <person name="Peng M."/>
            <person name="De Vries R.P."/>
            <person name="Grigoriev I."/>
            <person name="Riley R."/>
            <person name="Hilden K."/>
        </authorList>
    </citation>
    <scope>NUCLEOTIDE SEQUENCE [LARGE SCALE GENOMIC DNA]</scope>
    <source>
        <strain evidence="2 3">FBCC735</strain>
    </source>
</reference>
<comment type="caution">
    <text evidence="2">The sequence shown here is derived from an EMBL/GenBank/DDBJ whole genome shotgun (WGS) entry which is preliminary data.</text>
</comment>
<dbReference type="EMBL" id="MNAD01001426">
    <property type="protein sequence ID" value="OJT05590.1"/>
    <property type="molecule type" value="Genomic_DNA"/>
</dbReference>
<name>A0A1M2VD74_TRAPU</name>
<feature type="region of interest" description="Disordered" evidence="1">
    <location>
        <begin position="107"/>
        <end position="155"/>
    </location>
</feature>
<organism evidence="2 3">
    <name type="scientific">Trametes pubescens</name>
    <name type="common">White-rot fungus</name>
    <dbReference type="NCBI Taxonomy" id="154538"/>
    <lineage>
        <taxon>Eukaryota</taxon>
        <taxon>Fungi</taxon>
        <taxon>Dikarya</taxon>
        <taxon>Basidiomycota</taxon>
        <taxon>Agaricomycotina</taxon>
        <taxon>Agaricomycetes</taxon>
        <taxon>Polyporales</taxon>
        <taxon>Polyporaceae</taxon>
        <taxon>Trametes</taxon>
    </lineage>
</organism>